<protein>
    <recommendedName>
        <fullName evidence="5">Phospholipase/carboxylesterase/thioesterase domain-containing protein</fullName>
    </recommendedName>
</protein>
<keyword evidence="2" id="KW-0378">Hydrolase</keyword>
<reference evidence="6 7" key="1">
    <citation type="submission" date="2024-10" db="EMBL/GenBank/DDBJ databases">
        <title>Updated reference genomes for cyclostephanoid diatoms.</title>
        <authorList>
            <person name="Roberts W.R."/>
            <person name="Alverson A.J."/>
        </authorList>
    </citation>
    <scope>NUCLEOTIDE SEQUENCE [LARGE SCALE GENOMIC DNA]</scope>
    <source>
        <strain evidence="6 7">AJA010-31</strain>
    </source>
</reference>
<dbReference type="EMBL" id="JALLPJ020000227">
    <property type="protein sequence ID" value="KAL3798208.1"/>
    <property type="molecule type" value="Genomic_DNA"/>
</dbReference>
<dbReference type="AlphaFoldDB" id="A0ABD3QE71"/>
<feature type="domain" description="Phospholipase/carboxylesterase/thioesterase" evidence="5">
    <location>
        <begin position="79"/>
        <end position="299"/>
    </location>
</feature>
<feature type="compositionally biased region" description="Polar residues" evidence="3">
    <location>
        <begin position="58"/>
        <end position="69"/>
    </location>
</feature>
<dbReference type="PANTHER" id="PTHR10655">
    <property type="entry name" value="LYSOPHOSPHOLIPASE-RELATED"/>
    <property type="match status" value="1"/>
</dbReference>
<name>A0ABD3QE71_9STRA</name>
<dbReference type="Pfam" id="PF02230">
    <property type="entry name" value="Abhydrolase_2"/>
    <property type="match status" value="1"/>
</dbReference>
<dbReference type="Proteomes" id="UP001530400">
    <property type="component" value="Unassembled WGS sequence"/>
</dbReference>
<dbReference type="SUPFAM" id="SSF53474">
    <property type="entry name" value="alpha/beta-Hydrolases"/>
    <property type="match status" value="1"/>
</dbReference>
<dbReference type="PANTHER" id="PTHR10655:SF17">
    <property type="entry name" value="LYSOPHOSPHOLIPASE-LIKE PROTEIN 1"/>
    <property type="match status" value="1"/>
</dbReference>
<feature type="compositionally biased region" description="Low complexity" evidence="3">
    <location>
        <begin position="70"/>
        <end position="80"/>
    </location>
</feature>
<dbReference type="InterPro" id="IPR003140">
    <property type="entry name" value="PLipase/COase/thioEstase"/>
</dbReference>
<feature type="region of interest" description="Disordered" evidence="3">
    <location>
        <begin position="58"/>
        <end position="80"/>
    </location>
</feature>
<organism evidence="6 7">
    <name type="scientific">Cyclotella atomus</name>
    <dbReference type="NCBI Taxonomy" id="382360"/>
    <lineage>
        <taxon>Eukaryota</taxon>
        <taxon>Sar</taxon>
        <taxon>Stramenopiles</taxon>
        <taxon>Ochrophyta</taxon>
        <taxon>Bacillariophyta</taxon>
        <taxon>Coscinodiscophyceae</taxon>
        <taxon>Thalassiosirophycidae</taxon>
        <taxon>Stephanodiscales</taxon>
        <taxon>Stephanodiscaceae</taxon>
        <taxon>Cyclotella</taxon>
    </lineage>
</organism>
<evidence type="ECO:0000313" key="6">
    <source>
        <dbReference type="EMBL" id="KAL3798208.1"/>
    </source>
</evidence>
<gene>
    <name evidence="6" type="ORF">ACHAWO_003413</name>
</gene>
<evidence type="ECO:0000259" key="5">
    <source>
        <dbReference type="Pfam" id="PF02230"/>
    </source>
</evidence>
<dbReference type="InterPro" id="IPR050565">
    <property type="entry name" value="LYPA1-2/EST-like"/>
</dbReference>
<feature type="chain" id="PRO_5044858024" description="Phospholipase/carboxylesterase/thioesterase domain-containing protein" evidence="4">
    <location>
        <begin position="21"/>
        <end position="364"/>
    </location>
</feature>
<keyword evidence="4" id="KW-0732">Signal</keyword>
<comment type="similarity">
    <text evidence="1">Belongs to the AB hydrolase superfamily. AB hydrolase 2 family.</text>
</comment>
<feature type="signal peptide" evidence="4">
    <location>
        <begin position="1"/>
        <end position="20"/>
    </location>
</feature>
<evidence type="ECO:0000256" key="1">
    <source>
        <dbReference type="ARBA" id="ARBA00006499"/>
    </source>
</evidence>
<evidence type="ECO:0000256" key="3">
    <source>
        <dbReference type="SAM" id="MobiDB-lite"/>
    </source>
</evidence>
<sequence length="364" mass="39948">MPYSAQVYLISLLFFQAGAASSHLRPTAFLPSFTSSRATHDNPHLRPFANQAVHHATFESNNNDNEPSPTTKFTAKSTTNSSNNNNKVAILFLHGLGDSAEGWSSLSSVLPQYKPSLTTVDITYVFPPAHMVGITVNGGEQMPGWFDVFDWPIGIDAKDDPKGLALSVKRVEQIVDQLKEEEGIDPSNIVIGGFSQGGAVALMAAYNRRKKDAIPFAGCCVLSGWLPMKDYLDVSKQTARSTPLFWAHGEKDDKILFEQQILGVKKLKSVGVDVTAKSYPVGHESANFEEIEDMAEFIEGVFGLNEKKASVKWANEDYHHYDEGDLTDDDVDGAMSKEDELNSVLYYLCALGMDSAELNNSIAR</sequence>
<dbReference type="Gene3D" id="3.40.50.1820">
    <property type="entry name" value="alpha/beta hydrolase"/>
    <property type="match status" value="1"/>
</dbReference>
<evidence type="ECO:0000313" key="7">
    <source>
        <dbReference type="Proteomes" id="UP001530400"/>
    </source>
</evidence>
<evidence type="ECO:0000256" key="2">
    <source>
        <dbReference type="ARBA" id="ARBA00022801"/>
    </source>
</evidence>
<accession>A0ABD3QE71</accession>
<dbReference type="InterPro" id="IPR029058">
    <property type="entry name" value="AB_hydrolase_fold"/>
</dbReference>
<proteinExistence type="inferred from homology"/>
<evidence type="ECO:0000256" key="4">
    <source>
        <dbReference type="SAM" id="SignalP"/>
    </source>
</evidence>
<comment type="caution">
    <text evidence="6">The sequence shown here is derived from an EMBL/GenBank/DDBJ whole genome shotgun (WGS) entry which is preliminary data.</text>
</comment>
<dbReference type="GO" id="GO:0016787">
    <property type="term" value="F:hydrolase activity"/>
    <property type="evidence" value="ECO:0007669"/>
    <property type="project" value="UniProtKB-KW"/>
</dbReference>
<keyword evidence="7" id="KW-1185">Reference proteome</keyword>